<dbReference type="CDD" id="cd05254">
    <property type="entry name" value="dTDP_HR_like_SDR_e"/>
    <property type="match status" value="1"/>
</dbReference>
<comment type="similarity">
    <text evidence="1 2">Belongs to the dTDP-4-dehydrorhamnose reductase family.</text>
</comment>
<feature type="domain" description="RmlD-like substrate binding" evidence="3">
    <location>
        <begin position="1"/>
        <end position="275"/>
    </location>
</feature>
<proteinExistence type="inferred from homology"/>
<protein>
    <recommendedName>
        <fullName evidence="2">dTDP-4-dehydrorhamnose reductase</fullName>
        <ecNumber evidence="2">1.1.1.133</ecNumber>
    </recommendedName>
</protein>
<name>A0A940WM60_9ACTN</name>
<dbReference type="EC" id="1.1.1.133" evidence="2"/>
<evidence type="ECO:0000313" key="5">
    <source>
        <dbReference type="Proteomes" id="UP000674234"/>
    </source>
</evidence>
<dbReference type="EMBL" id="JAFCNB010000012">
    <property type="protein sequence ID" value="MBP2706412.1"/>
    <property type="molecule type" value="Genomic_DNA"/>
</dbReference>
<keyword evidence="5" id="KW-1185">Reference proteome</keyword>
<evidence type="ECO:0000259" key="3">
    <source>
        <dbReference type="Pfam" id="PF04321"/>
    </source>
</evidence>
<dbReference type="Proteomes" id="UP000674234">
    <property type="component" value="Unassembled WGS sequence"/>
</dbReference>
<comment type="pathway">
    <text evidence="2">Carbohydrate biosynthesis; dTDP-L-rhamnose biosynthesis.</text>
</comment>
<accession>A0A940WM60</accession>
<dbReference type="InterPro" id="IPR005913">
    <property type="entry name" value="dTDP_dehydrorham_reduct"/>
</dbReference>
<keyword evidence="2" id="KW-0521">NADP</keyword>
<organism evidence="4 5">
    <name type="scientific">Microbispora oryzae</name>
    <dbReference type="NCBI Taxonomy" id="2806554"/>
    <lineage>
        <taxon>Bacteria</taxon>
        <taxon>Bacillati</taxon>
        <taxon>Actinomycetota</taxon>
        <taxon>Actinomycetes</taxon>
        <taxon>Streptosporangiales</taxon>
        <taxon>Streptosporangiaceae</taxon>
        <taxon>Microbispora</taxon>
    </lineage>
</organism>
<gene>
    <name evidence="4" type="primary">rfbD</name>
    <name evidence="4" type="ORF">JOL79_21615</name>
</gene>
<evidence type="ECO:0000313" key="4">
    <source>
        <dbReference type="EMBL" id="MBP2706412.1"/>
    </source>
</evidence>
<reference evidence="4" key="1">
    <citation type="submission" date="2021-02" db="EMBL/GenBank/DDBJ databases">
        <title>Draft genome sequence of Microbispora sp. RL4-1S isolated from rice leaves in Thailand.</title>
        <authorList>
            <person name="Muangham S."/>
            <person name="Duangmal K."/>
        </authorList>
    </citation>
    <scope>NUCLEOTIDE SEQUENCE</scope>
    <source>
        <strain evidence="4">RL4-1S</strain>
    </source>
</reference>
<evidence type="ECO:0000256" key="1">
    <source>
        <dbReference type="ARBA" id="ARBA00010944"/>
    </source>
</evidence>
<dbReference type="RefSeq" id="WP_210157696.1">
    <property type="nucleotide sequence ID" value="NZ_JAFCNB010000012.1"/>
</dbReference>
<dbReference type="PANTHER" id="PTHR10491:SF4">
    <property type="entry name" value="METHIONINE ADENOSYLTRANSFERASE 2 SUBUNIT BETA"/>
    <property type="match status" value="1"/>
</dbReference>
<dbReference type="AlphaFoldDB" id="A0A940WM60"/>
<dbReference type="InterPro" id="IPR036291">
    <property type="entry name" value="NAD(P)-bd_dom_sf"/>
</dbReference>
<keyword evidence="2 4" id="KW-0560">Oxidoreductase</keyword>
<sequence>MKWMVTGARGMLGADVVTALSVVPGEDATGFGRDLDVTDGRAVEEALDALAPDVVVNCAAWTDVDGAEARPDDAMEANGRAVEGLAPACAKRGVRLIHVSTDYVFDGTGSEPYGEDAPVGPINAYGRSKLAGERAALAYGHTVVRTAWLYGTRGRSFPATMIRLAAERETVPVVTDQTGQPTWSADLAARLVALGLSDAPGGVYHGTNAGRATWYELAREVFTLLGADPGRVVPTTSAAFTRPAPRPAWSVLGHGRWAEAGLPPMRHWREALRAAWPYLSVS</sequence>
<dbReference type="GO" id="GO:0008831">
    <property type="term" value="F:dTDP-4-dehydrorhamnose reductase activity"/>
    <property type="evidence" value="ECO:0007669"/>
    <property type="project" value="UniProtKB-EC"/>
</dbReference>
<dbReference type="PANTHER" id="PTHR10491">
    <property type="entry name" value="DTDP-4-DEHYDRORHAMNOSE REDUCTASE"/>
    <property type="match status" value="1"/>
</dbReference>
<dbReference type="Gene3D" id="3.90.25.10">
    <property type="entry name" value="UDP-galactose 4-epimerase, domain 1"/>
    <property type="match status" value="1"/>
</dbReference>
<dbReference type="InterPro" id="IPR029903">
    <property type="entry name" value="RmlD-like-bd"/>
</dbReference>
<comment type="function">
    <text evidence="2">Catalyzes the reduction of dTDP-6-deoxy-L-lyxo-4-hexulose to yield dTDP-L-rhamnose.</text>
</comment>
<evidence type="ECO:0000256" key="2">
    <source>
        <dbReference type="RuleBase" id="RU364082"/>
    </source>
</evidence>
<dbReference type="NCBIfam" id="TIGR01214">
    <property type="entry name" value="rmlD"/>
    <property type="match status" value="1"/>
</dbReference>
<dbReference type="Pfam" id="PF04321">
    <property type="entry name" value="RmlD_sub_bind"/>
    <property type="match status" value="1"/>
</dbReference>
<dbReference type="GO" id="GO:0019305">
    <property type="term" value="P:dTDP-rhamnose biosynthetic process"/>
    <property type="evidence" value="ECO:0007669"/>
    <property type="project" value="TreeGrafter"/>
</dbReference>
<dbReference type="SUPFAM" id="SSF51735">
    <property type="entry name" value="NAD(P)-binding Rossmann-fold domains"/>
    <property type="match status" value="1"/>
</dbReference>
<comment type="caution">
    <text evidence="4">The sequence shown here is derived from an EMBL/GenBank/DDBJ whole genome shotgun (WGS) entry which is preliminary data.</text>
</comment>
<dbReference type="GO" id="GO:0005829">
    <property type="term" value="C:cytosol"/>
    <property type="evidence" value="ECO:0007669"/>
    <property type="project" value="TreeGrafter"/>
</dbReference>
<dbReference type="Gene3D" id="3.40.50.720">
    <property type="entry name" value="NAD(P)-binding Rossmann-like Domain"/>
    <property type="match status" value="1"/>
</dbReference>